<dbReference type="Gene3D" id="3.30.420.10">
    <property type="entry name" value="Ribonuclease H-like superfamily/Ribonuclease H"/>
    <property type="match status" value="1"/>
</dbReference>
<dbReference type="AlphaFoldDB" id="A0A0K0FJV9"/>
<organism evidence="2 3">
    <name type="scientific">Strongyloides venezuelensis</name>
    <name type="common">Threadworm</name>
    <dbReference type="NCBI Taxonomy" id="75913"/>
    <lineage>
        <taxon>Eukaryota</taxon>
        <taxon>Metazoa</taxon>
        <taxon>Ecdysozoa</taxon>
        <taxon>Nematoda</taxon>
        <taxon>Chromadorea</taxon>
        <taxon>Rhabditida</taxon>
        <taxon>Tylenchina</taxon>
        <taxon>Panagrolaimomorpha</taxon>
        <taxon>Strongyloidoidea</taxon>
        <taxon>Strongyloididae</taxon>
        <taxon>Strongyloides</taxon>
    </lineage>
</organism>
<dbReference type="WBParaSite" id="SVE_0932000.1">
    <property type="protein sequence ID" value="SVE_0932000.1"/>
    <property type="gene ID" value="SVE_0932000"/>
</dbReference>
<dbReference type="GO" id="GO:0003676">
    <property type="term" value="F:nucleic acid binding"/>
    <property type="evidence" value="ECO:0007669"/>
    <property type="project" value="InterPro"/>
</dbReference>
<proteinExistence type="predicted"/>
<keyword evidence="1" id="KW-0812">Transmembrane</keyword>
<dbReference type="SUPFAM" id="SSF53098">
    <property type="entry name" value="Ribonuclease H-like"/>
    <property type="match status" value="1"/>
</dbReference>
<keyword evidence="2" id="KW-1185">Reference proteome</keyword>
<protein>
    <submittedName>
        <fullName evidence="3">Integrase catalytic domain-containing protein</fullName>
    </submittedName>
</protein>
<reference evidence="2" key="1">
    <citation type="submission" date="2014-07" db="EMBL/GenBank/DDBJ databases">
        <authorList>
            <person name="Martin A.A"/>
            <person name="De Silva N."/>
        </authorList>
    </citation>
    <scope>NUCLEOTIDE SEQUENCE</scope>
</reference>
<dbReference type="InterPro" id="IPR036397">
    <property type="entry name" value="RNaseH_sf"/>
</dbReference>
<evidence type="ECO:0000256" key="1">
    <source>
        <dbReference type="SAM" id="Phobius"/>
    </source>
</evidence>
<dbReference type="STRING" id="75913.A0A0K0FJV9"/>
<evidence type="ECO:0000313" key="3">
    <source>
        <dbReference type="WBParaSite" id="SVE_0932000.1"/>
    </source>
</evidence>
<feature type="transmembrane region" description="Helical" evidence="1">
    <location>
        <begin position="221"/>
        <end position="241"/>
    </location>
</feature>
<keyword evidence="1" id="KW-0472">Membrane</keyword>
<keyword evidence="1" id="KW-1133">Transmembrane helix</keyword>
<sequence length="436" mass="49626">MKSFDVNVEFSTTQHHNGNTFIERSFRTLKQMLRSAYYDYSDKSSISEIEFIRCFIYQIAFKYNSTHSLAISQALFIVFFMRDSDLVNYKPLLDIDNGTSFFSTTSVLNNWKRIASDSMNLRDKRNSALHNAENEVTMYAKNDLVLLQNPSPTSKLDTLFIGPFIVTSQKNVHLFIKPTDKLKGRPKKVHVSQVKRYIPDDLHDEFCIDTVDAQYICSSSWYFGSLYLISLVLFAAGFWLYNRVARMFDQEPDNDHDQMADNVDPNARQVPDISAVKQEVLNDHVSVQRGDKAHLPSRESNVSTNNHGRNLHTEAQGHEGLLPIGRINLNFYNVTLIREVPDVDGAASQEEVRRLEDPDVGINQDAGLARPEERHDLILPLRANTDFTAFVSSLIIDPPRNGLTGLASFQFTTSYGAFLLYENISQVEGSSKLFLK</sequence>
<evidence type="ECO:0000313" key="2">
    <source>
        <dbReference type="Proteomes" id="UP000035680"/>
    </source>
</evidence>
<accession>A0A0K0FJV9</accession>
<name>A0A0K0FJV9_STRVS</name>
<reference evidence="3" key="2">
    <citation type="submission" date="2015-08" db="UniProtKB">
        <authorList>
            <consortium name="WormBaseParasite"/>
        </authorList>
    </citation>
    <scope>IDENTIFICATION</scope>
</reference>
<dbReference type="Proteomes" id="UP000035680">
    <property type="component" value="Unassembled WGS sequence"/>
</dbReference>
<dbReference type="InterPro" id="IPR012337">
    <property type="entry name" value="RNaseH-like_sf"/>
</dbReference>